<evidence type="ECO:0000313" key="2">
    <source>
        <dbReference type="EMBL" id="KAF6757356.1"/>
    </source>
</evidence>
<protein>
    <submittedName>
        <fullName evidence="2">Uncharacterized protein</fullName>
    </submittedName>
</protein>
<gene>
    <name evidence="2" type="ORF">DFP72DRAFT_1065667</name>
</gene>
<organism evidence="2 3">
    <name type="scientific">Ephemerocybe angulata</name>
    <dbReference type="NCBI Taxonomy" id="980116"/>
    <lineage>
        <taxon>Eukaryota</taxon>
        <taxon>Fungi</taxon>
        <taxon>Dikarya</taxon>
        <taxon>Basidiomycota</taxon>
        <taxon>Agaricomycotina</taxon>
        <taxon>Agaricomycetes</taxon>
        <taxon>Agaricomycetidae</taxon>
        <taxon>Agaricales</taxon>
        <taxon>Agaricineae</taxon>
        <taxon>Psathyrellaceae</taxon>
        <taxon>Ephemerocybe</taxon>
    </lineage>
</organism>
<feature type="region of interest" description="Disordered" evidence="1">
    <location>
        <begin position="1"/>
        <end position="87"/>
    </location>
</feature>
<proteinExistence type="predicted"/>
<dbReference type="Proteomes" id="UP000521943">
    <property type="component" value="Unassembled WGS sequence"/>
</dbReference>
<feature type="region of interest" description="Disordered" evidence="1">
    <location>
        <begin position="391"/>
        <end position="534"/>
    </location>
</feature>
<feature type="compositionally biased region" description="Low complexity" evidence="1">
    <location>
        <begin position="391"/>
        <end position="521"/>
    </location>
</feature>
<keyword evidence="3" id="KW-1185">Reference proteome</keyword>
<dbReference type="EMBL" id="JACGCI010000022">
    <property type="protein sequence ID" value="KAF6757356.1"/>
    <property type="molecule type" value="Genomic_DNA"/>
</dbReference>
<feature type="compositionally biased region" description="Polar residues" evidence="1">
    <location>
        <begin position="1"/>
        <end position="11"/>
    </location>
</feature>
<accession>A0A8H6M9T2</accession>
<reference evidence="2 3" key="1">
    <citation type="submission" date="2020-07" db="EMBL/GenBank/DDBJ databases">
        <title>Comparative genomics of pyrophilous fungi reveals a link between fire events and developmental genes.</title>
        <authorList>
            <consortium name="DOE Joint Genome Institute"/>
            <person name="Steindorff A.S."/>
            <person name="Carver A."/>
            <person name="Calhoun S."/>
            <person name="Stillman K."/>
            <person name="Liu H."/>
            <person name="Lipzen A."/>
            <person name="Pangilinan J."/>
            <person name="Labutti K."/>
            <person name="Bruns T.D."/>
            <person name="Grigoriev I.V."/>
        </authorList>
    </citation>
    <scope>NUCLEOTIDE SEQUENCE [LARGE SCALE GENOMIC DNA]</scope>
    <source>
        <strain evidence="2 3">CBS 144469</strain>
    </source>
</reference>
<dbReference type="AlphaFoldDB" id="A0A8H6M9T2"/>
<evidence type="ECO:0000256" key="1">
    <source>
        <dbReference type="SAM" id="MobiDB-lite"/>
    </source>
</evidence>
<evidence type="ECO:0000313" key="3">
    <source>
        <dbReference type="Proteomes" id="UP000521943"/>
    </source>
</evidence>
<comment type="caution">
    <text evidence="2">The sequence shown here is derived from an EMBL/GenBank/DDBJ whole genome shotgun (WGS) entry which is preliminary data.</text>
</comment>
<sequence length="696" mass="73623">MKNSLYTQYSDIPSVPYSSDGEKRMKNMQDSTPIPRRSTSGPSRPLKPQVDENRYHRYNKPKAQQMNQKRRRDDSSDTGQTSSTIIPQDNQQILKILGDLEKVKKDVRATNSTIQKIETSVGSLQEGLQEVIKLMRTTQAAGTQSQGFTVSVPEPNGEKARLRLWTREDWNKLSSSEQSATVIKVAGATSARTQAKQDPKFYIVQKDGTPVPAERLELARKIVRAKFQGKWGRNGKPGPAAAPLTAGAFEYSIIVEITNAVEEEVVEVAYAASHWKARHLMTELYPKFHSRTVIPLQAELAAAEVKTEPNTPSPFVKVEPGLEGRPAKKSRTASAGVSGMFKTPSTSSFANSTLKNLIAQAASSSTAAGAAAITPTASGISTPILTPAPSFAPTPTAAATPMPGSFAPTPTAAVTPMPGSFAPTPTAAATPMPGSFAPTPTAAATPMPGSFAPTPTAAATPMPGSFAPTPTAAATPMPGSFAPTPTAAATPMPGSFAPTPTAAATPMPGSFAPTPTAAATPMPGSLAPTPTAAMTPRVPSPDAMMIDPELLKLAAPAPAVKNPLEGMAMNGISRFLQPAAPPSSDVMPPVFGEALMDPADFPQIIQAPASAPIDPAALWTLNQPNREYKPKAFGKANFVYQDYYGAEWAPTQARPTRGGWADAWNALPLENKKAYLRRYDSESAAKTNGRKKKESK</sequence>
<dbReference type="OrthoDB" id="10683547at2759"/>
<name>A0A8H6M9T2_9AGAR</name>
<feature type="region of interest" description="Disordered" evidence="1">
    <location>
        <begin position="307"/>
        <end position="338"/>
    </location>
</feature>
<feature type="compositionally biased region" description="Polar residues" evidence="1">
    <location>
        <begin position="28"/>
        <end position="42"/>
    </location>
</feature>